<evidence type="ECO:0000313" key="2">
    <source>
        <dbReference type="EMBL" id="SED06336.1"/>
    </source>
</evidence>
<feature type="domain" description="Muconolactone isomerase" evidence="1">
    <location>
        <begin position="19"/>
        <end position="79"/>
    </location>
</feature>
<dbReference type="InterPro" id="IPR011008">
    <property type="entry name" value="Dimeric_a/b-barrel"/>
</dbReference>
<evidence type="ECO:0000313" key="3">
    <source>
        <dbReference type="Proteomes" id="UP000183561"/>
    </source>
</evidence>
<dbReference type="OrthoDB" id="9889856at2"/>
<dbReference type="SUPFAM" id="SSF54909">
    <property type="entry name" value="Dimeric alpha+beta barrel"/>
    <property type="match status" value="1"/>
</dbReference>
<name>A0A1H4XL37_9NOCA</name>
<dbReference type="Proteomes" id="UP000183561">
    <property type="component" value="Unassembled WGS sequence"/>
</dbReference>
<dbReference type="Pfam" id="PF02426">
    <property type="entry name" value="MIase"/>
    <property type="match status" value="1"/>
</dbReference>
<keyword evidence="3" id="KW-1185">Reference proteome</keyword>
<dbReference type="Gene3D" id="3.30.70.1060">
    <property type="entry name" value="Dimeric alpha+beta barrel"/>
    <property type="match status" value="1"/>
</dbReference>
<proteinExistence type="predicted"/>
<dbReference type="GO" id="GO:0016853">
    <property type="term" value="F:isomerase activity"/>
    <property type="evidence" value="ECO:0007669"/>
    <property type="project" value="UniProtKB-KW"/>
</dbReference>
<reference evidence="3" key="1">
    <citation type="submission" date="2016-10" db="EMBL/GenBank/DDBJ databases">
        <authorList>
            <person name="Varghese N."/>
            <person name="Submissions S."/>
        </authorList>
    </citation>
    <scope>NUCLEOTIDE SEQUENCE [LARGE SCALE GENOMIC DNA]</scope>
    <source>
        <strain evidence="3">DSM 44498</strain>
    </source>
</reference>
<dbReference type="EMBL" id="FNSV01000005">
    <property type="protein sequence ID" value="SED06336.1"/>
    <property type="molecule type" value="Genomic_DNA"/>
</dbReference>
<accession>A0A1H4XL37</accession>
<organism evidence="2 3">
    <name type="scientific">Rhodococcus koreensis</name>
    <dbReference type="NCBI Taxonomy" id="99653"/>
    <lineage>
        <taxon>Bacteria</taxon>
        <taxon>Bacillati</taxon>
        <taxon>Actinomycetota</taxon>
        <taxon>Actinomycetes</taxon>
        <taxon>Mycobacteriales</taxon>
        <taxon>Nocardiaceae</taxon>
        <taxon>Rhodococcus</taxon>
    </lineage>
</organism>
<protein>
    <submittedName>
        <fullName evidence="2">Muconolactone delta-isomerase</fullName>
    </submittedName>
</protein>
<dbReference type="InterPro" id="IPR026029">
    <property type="entry name" value="MLI_dom"/>
</dbReference>
<dbReference type="RefSeq" id="WP_072937146.1">
    <property type="nucleotide sequence ID" value="NZ_FNSV01000005.1"/>
</dbReference>
<sequence length="84" mass="9148">MKFHVDARFVEGKDPAPEMAAELARVNELRDAGIIEQLIRRTDNTGAYLILDATDAAAVKEALDSLPFARSATMTFAVDAVEIL</sequence>
<dbReference type="AlphaFoldDB" id="A0A1H4XL37"/>
<evidence type="ECO:0000259" key="1">
    <source>
        <dbReference type="Pfam" id="PF02426"/>
    </source>
</evidence>
<keyword evidence="2" id="KW-0413">Isomerase</keyword>
<gene>
    <name evidence="2" type="ORF">SAMN04490239_6645</name>
</gene>